<evidence type="ECO:0000256" key="10">
    <source>
        <dbReference type="ARBA" id="ARBA00035861"/>
    </source>
</evidence>
<dbReference type="Gene3D" id="3.90.79.10">
    <property type="entry name" value="Nucleoside Triphosphate Pyrophosphohydrolase"/>
    <property type="match status" value="1"/>
</dbReference>
<gene>
    <name evidence="13" type="ORF">CTOB1V02_LOCUS12855</name>
</gene>
<keyword evidence="6" id="KW-0227">DNA damage</keyword>
<keyword evidence="4" id="KW-0235">DNA replication</keyword>
<comment type="catalytic activity">
    <reaction evidence="10">
        <text>8-oxo-dGTP + H2O = 8-oxo-dGMP + diphosphate + H(+)</text>
        <dbReference type="Rhea" id="RHEA:31575"/>
        <dbReference type="ChEBI" id="CHEBI:15377"/>
        <dbReference type="ChEBI" id="CHEBI:15378"/>
        <dbReference type="ChEBI" id="CHEBI:33019"/>
        <dbReference type="ChEBI" id="CHEBI:63224"/>
        <dbReference type="ChEBI" id="CHEBI:77896"/>
        <dbReference type="EC" id="3.6.1.55"/>
    </reaction>
</comment>
<dbReference type="CDD" id="cd03425">
    <property type="entry name" value="NUDIX_MutT_NudA_like"/>
    <property type="match status" value="1"/>
</dbReference>
<dbReference type="GO" id="GO:0035539">
    <property type="term" value="F:8-oxo-7,8-dihydrodeoxyguanosine triphosphate pyrophosphatase activity"/>
    <property type="evidence" value="ECO:0007669"/>
    <property type="project" value="UniProtKB-EC"/>
</dbReference>
<comment type="similarity">
    <text evidence="2">Belongs to the Nudix hydrolase family.</text>
</comment>
<dbReference type="PROSITE" id="PS51462">
    <property type="entry name" value="NUDIX"/>
    <property type="match status" value="1"/>
</dbReference>
<dbReference type="GO" id="GO:0006281">
    <property type="term" value="P:DNA repair"/>
    <property type="evidence" value="ECO:0007669"/>
    <property type="project" value="UniProtKB-KW"/>
</dbReference>
<dbReference type="InterPro" id="IPR003561">
    <property type="entry name" value="Mutator_MutT"/>
</dbReference>
<evidence type="ECO:0000313" key="13">
    <source>
        <dbReference type="EMBL" id="CAD7235039.1"/>
    </source>
</evidence>
<evidence type="ECO:0000256" key="2">
    <source>
        <dbReference type="ARBA" id="ARBA00005582"/>
    </source>
</evidence>
<evidence type="ECO:0000256" key="4">
    <source>
        <dbReference type="ARBA" id="ARBA00022705"/>
    </source>
</evidence>
<comment type="cofactor">
    <cofactor evidence="1">
        <name>Mg(2+)</name>
        <dbReference type="ChEBI" id="CHEBI:18420"/>
    </cofactor>
</comment>
<evidence type="ECO:0000256" key="9">
    <source>
        <dbReference type="ARBA" id="ARBA00023204"/>
    </source>
</evidence>
<dbReference type="EC" id="3.6.1.55" evidence="11"/>
<evidence type="ECO:0000256" key="3">
    <source>
        <dbReference type="ARBA" id="ARBA00022457"/>
    </source>
</evidence>
<dbReference type="GO" id="GO:0006260">
    <property type="term" value="P:DNA replication"/>
    <property type="evidence" value="ECO:0007669"/>
    <property type="project" value="UniProtKB-KW"/>
</dbReference>
<dbReference type="GO" id="GO:0044716">
    <property type="term" value="F:8-oxo-GDP phosphatase activity"/>
    <property type="evidence" value="ECO:0007669"/>
    <property type="project" value="TreeGrafter"/>
</dbReference>
<keyword evidence="9" id="KW-0234">DNA repair</keyword>
<dbReference type="OrthoDB" id="447842at2759"/>
<evidence type="ECO:0000256" key="5">
    <source>
        <dbReference type="ARBA" id="ARBA00022723"/>
    </source>
</evidence>
<dbReference type="PANTHER" id="PTHR47707">
    <property type="entry name" value="8-OXO-DGTP DIPHOSPHATASE"/>
    <property type="match status" value="1"/>
</dbReference>
<dbReference type="NCBIfam" id="TIGR00586">
    <property type="entry name" value="mutt"/>
    <property type="match status" value="1"/>
</dbReference>
<dbReference type="PRINTS" id="PR00502">
    <property type="entry name" value="NUDIXFAMILY"/>
</dbReference>
<reference evidence="13" key="1">
    <citation type="submission" date="2020-11" db="EMBL/GenBank/DDBJ databases">
        <authorList>
            <person name="Tran Van P."/>
        </authorList>
    </citation>
    <scope>NUCLEOTIDE SEQUENCE</scope>
</reference>
<dbReference type="InterPro" id="IPR015797">
    <property type="entry name" value="NUDIX_hydrolase-like_dom_sf"/>
</dbReference>
<accession>A0A7R8ZSN7</accession>
<evidence type="ECO:0000256" key="1">
    <source>
        <dbReference type="ARBA" id="ARBA00001946"/>
    </source>
</evidence>
<dbReference type="PROSITE" id="PS00893">
    <property type="entry name" value="NUDIX_BOX"/>
    <property type="match status" value="1"/>
</dbReference>
<keyword evidence="8" id="KW-0460">Magnesium</keyword>
<name>A0A7R8ZSN7_9CRUS</name>
<dbReference type="InterPro" id="IPR000086">
    <property type="entry name" value="NUDIX_hydrolase_dom"/>
</dbReference>
<sequence>MNVVHVAAAAICSDDDILLSRRPDHAHQGGKWEFPGGKVEAGESVTDALIRELNEELGIIPTRFRPLIRVHHQYPDLSVLLDVWLVDHIEGEPVGCEGQEVEWVSRSRLRNLEFPQANFPIIQAVLLPPYLPDISFDVVEGTDYLVWANTGPQVDWAAFQAFTELALLPVYLSCAPSCATVDQ</sequence>
<dbReference type="GO" id="GO:0046872">
    <property type="term" value="F:metal ion binding"/>
    <property type="evidence" value="ECO:0007669"/>
    <property type="project" value="UniProtKB-KW"/>
</dbReference>
<dbReference type="EMBL" id="OB670916">
    <property type="protein sequence ID" value="CAD7235039.1"/>
    <property type="molecule type" value="Genomic_DNA"/>
</dbReference>
<feature type="non-terminal residue" evidence="13">
    <location>
        <position position="183"/>
    </location>
</feature>
<dbReference type="PANTHER" id="PTHR47707:SF1">
    <property type="entry name" value="NUDIX HYDROLASE FAMILY PROTEIN"/>
    <property type="match status" value="1"/>
</dbReference>
<dbReference type="InterPro" id="IPR020476">
    <property type="entry name" value="Nudix_hydrolase"/>
</dbReference>
<dbReference type="SUPFAM" id="SSF55811">
    <property type="entry name" value="Nudix"/>
    <property type="match status" value="1"/>
</dbReference>
<protein>
    <recommendedName>
        <fullName evidence="11">8-oxo-dGTP diphosphatase</fullName>
        <ecNumber evidence="11">3.6.1.55</ecNumber>
    </recommendedName>
</protein>
<feature type="domain" description="Nudix hydrolase" evidence="12">
    <location>
        <begin position="1"/>
        <end position="127"/>
    </location>
</feature>
<keyword evidence="7" id="KW-0378">Hydrolase</keyword>
<dbReference type="InterPro" id="IPR047127">
    <property type="entry name" value="MutT-like"/>
</dbReference>
<dbReference type="GO" id="GO:0008413">
    <property type="term" value="F:8-oxo-7,8-dihydroguanosine triphosphate pyrophosphatase activity"/>
    <property type="evidence" value="ECO:0007669"/>
    <property type="project" value="InterPro"/>
</dbReference>
<dbReference type="AlphaFoldDB" id="A0A7R8ZSN7"/>
<keyword evidence="5" id="KW-0479">Metal-binding</keyword>
<organism evidence="13">
    <name type="scientific">Cyprideis torosa</name>
    <dbReference type="NCBI Taxonomy" id="163714"/>
    <lineage>
        <taxon>Eukaryota</taxon>
        <taxon>Metazoa</taxon>
        <taxon>Ecdysozoa</taxon>
        <taxon>Arthropoda</taxon>
        <taxon>Crustacea</taxon>
        <taxon>Oligostraca</taxon>
        <taxon>Ostracoda</taxon>
        <taxon>Podocopa</taxon>
        <taxon>Podocopida</taxon>
        <taxon>Cytherocopina</taxon>
        <taxon>Cytheroidea</taxon>
        <taxon>Cytherideidae</taxon>
        <taxon>Cyprideis</taxon>
    </lineage>
</organism>
<dbReference type="InterPro" id="IPR029119">
    <property type="entry name" value="MutY_C"/>
</dbReference>
<evidence type="ECO:0000256" key="8">
    <source>
        <dbReference type="ARBA" id="ARBA00022842"/>
    </source>
</evidence>
<evidence type="ECO:0000256" key="6">
    <source>
        <dbReference type="ARBA" id="ARBA00022763"/>
    </source>
</evidence>
<evidence type="ECO:0000256" key="11">
    <source>
        <dbReference type="ARBA" id="ARBA00038905"/>
    </source>
</evidence>
<dbReference type="FunFam" id="3.90.79.10:FF:000014">
    <property type="entry name" value="8-oxo-dGTP diphosphatase MutT"/>
    <property type="match status" value="1"/>
</dbReference>
<evidence type="ECO:0000259" key="12">
    <source>
        <dbReference type="PROSITE" id="PS51462"/>
    </source>
</evidence>
<dbReference type="GO" id="GO:0044715">
    <property type="term" value="F:8-oxo-dGDP phosphatase activity"/>
    <property type="evidence" value="ECO:0007669"/>
    <property type="project" value="TreeGrafter"/>
</dbReference>
<proteinExistence type="inferred from homology"/>
<dbReference type="Pfam" id="PF14815">
    <property type="entry name" value="NUDIX_4"/>
    <property type="match status" value="1"/>
</dbReference>
<keyword evidence="3" id="KW-0515">Mutator protein</keyword>
<evidence type="ECO:0000256" key="7">
    <source>
        <dbReference type="ARBA" id="ARBA00022801"/>
    </source>
</evidence>
<dbReference type="InterPro" id="IPR020084">
    <property type="entry name" value="NUDIX_hydrolase_CS"/>
</dbReference>